<dbReference type="InterPro" id="IPR004838">
    <property type="entry name" value="NHTrfase_class1_PyrdxlP-BS"/>
</dbReference>
<dbReference type="PANTHER" id="PTHR46383:SF1">
    <property type="entry name" value="ASPARTATE AMINOTRANSFERASE"/>
    <property type="match status" value="1"/>
</dbReference>
<keyword evidence="4 7" id="KW-0808">Transferase</keyword>
<sequence>MTTLNPLLAAVAAPPIAEAQRWIQGRSFPADRPLVDLAQAVPGYAPPDSLIAHLADRLRDPAMHRYTEILGVPALRAALAARFARFYGGTIDAAHVAITAGCNQAFCLAMTALAQPGDRVILPLPHYFNHKMWLDTLGIEAAPLAFRPESGGVPDVEEAAALITDRTRAIVLVTPNNPTGAIYPAATLRAFYDLAKRRGIALVLDETYIDFLPTDARPHDLFEDPDWASTLIHLYSFSKVFAITGHRVGALTAGPALMAQVEKAMDCVAICAPRIGQEAALFGLEQLGGWVAANTAAMRRRATVFRDALSGLEGWRLVSLGAFFAYLEHPFPGRGAVEVARDLALRHNLLTLPGSMFGPGQDRFLRAAFANVGDDVAPVVAARLTDALSSRDAA</sequence>
<evidence type="ECO:0000256" key="3">
    <source>
        <dbReference type="ARBA" id="ARBA00022576"/>
    </source>
</evidence>
<keyword evidence="10" id="KW-1185">Reference proteome</keyword>
<gene>
    <name evidence="9" type="ORF">E9232_000142</name>
</gene>
<organism evidence="9 10">
    <name type="scientific">Inquilinus ginsengisoli</name>
    <dbReference type="NCBI Taxonomy" id="363840"/>
    <lineage>
        <taxon>Bacteria</taxon>
        <taxon>Pseudomonadati</taxon>
        <taxon>Pseudomonadota</taxon>
        <taxon>Alphaproteobacteria</taxon>
        <taxon>Rhodospirillales</taxon>
        <taxon>Rhodospirillaceae</taxon>
        <taxon>Inquilinus</taxon>
    </lineage>
</organism>
<dbReference type="InterPro" id="IPR050596">
    <property type="entry name" value="AspAT/PAT-like"/>
</dbReference>
<dbReference type="GO" id="GO:0008483">
    <property type="term" value="F:transaminase activity"/>
    <property type="evidence" value="ECO:0007669"/>
    <property type="project" value="UniProtKB-KW"/>
</dbReference>
<dbReference type="PANTHER" id="PTHR46383">
    <property type="entry name" value="ASPARTATE AMINOTRANSFERASE"/>
    <property type="match status" value="1"/>
</dbReference>
<dbReference type="Pfam" id="PF00155">
    <property type="entry name" value="Aminotran_1_2"/>
    <property type="match status" value="1"/>
</dbReference>
<comment type="cofactor">
    <cofactor evidence="1 7">
        <name>pyridoxal 5'-phosphate</name>
        <dbReference type="ChEBI" id="CHEBI:597326"/>
    </cofactor>
</comment>
<dbReference type="SUPFAM" id="SSF53383">
    <property type="entry name" value="PLP-dependent transferases"/>
    <property type="match status" value="1"/>
</dbReference>
<comment type="catalytic activity">
    <reaction evidence="6">
        <text>L-aspartate + 2-oxoglutarate = oxaloacetate + L-glutamate</text>
        <dbReference type="Rhea" id="RHEA:21824"/>
        <dbReference type="ChEBI" id="CHEBI:16452"/>
        <dbReference type="ChEBI" id="CHEBI:16810"/>
        <dbReference type="ChEBI" id="CHEBI:29985"/>
        <dbReference type="ChEBI" id="CHEBI:29991"/>
        <dbReference type="EC" id="2.6.1.1"/>
    </reaction>
</comment>
<comment type="caution">
    <text evidence="9">The sequence shown here is derived from an EMBL/GenBank/DDBJ whole genome shotgun (WGS) entry which is preliminary data.</text>
</comment>
<accession>A0ABU1JG93</accession>
<dbReference type="PROSITE" id="PS00105">
    <property type="entry name" value="AA_TRANSFER_CLASS_1"/>
    <property type="match status" value="1"/>
</dbReference>
<dbReference type="InterPro" id="IPR015421">
    <property type="entry name" value="PyrdxlP-dep_Trfase_major"/>
</dbReference>
<evidence type="ECO:0000256" key="5">
    <source>
        <dbReference type="ARBA" id="ARBA00022898"/>
    </source>
</evidence>
<dbReference type="InterPro" id="IPR015424">
    <property type="entry name" value="PyrdxlP-dep_Trfase"/>
</dbReference>
<evidence type="ECO:0000256" key="6">
    <source>
        <dbReference type="ARBA" id="ARBA00049185"/>
    </source>
</evidence>
<dbReference type="EMBL" id="JAVDPW010000001">
    <property type="protein sequence ID" value="MDR6287643.1"/>
    <property type="molecule type" value="Genomic_DNA"/>
</dbReference>
<evidence type="ECO:0000256" key="4">
    <source>
        <dbReference type="ARBA" id="ARBA00022679"/>
    </source>
</evidence>
<evidence type="ECO:0000256" key="1">
    <source>
        <dbReference type="ARBA" id="ARBA00001933"/>
    </source>
</evidence>
<dbReference type="Proteomes" id="UP001262410">
    <property type="component" value="Unassembled WGS sequence"/>
</dbReference>
<feature type="domain" description="Aminotransferase class I/classII large" evidence="8">
    <location>
        <begin position="34"/>
        <end position="383"/>
    </location>
</feature>
<dbReference type="Gene3D" id="3.40.640.10">
    <property type="entry name" value="Type I PLP-dependent aspartate aminotransferase-like (Major domain)"/>
    <property type="match status" value="1"/>
</dbReference>
<evidence type="ECO:0000313" key="9">
    <source>
        <dbReference type="EMBL" id="MDR6287643.1"/>
    </source>
</evidence>
<protein>
    <recommendedName>
        <fullName evidence="7">Aminotransferase</fullName>
        <ecNumber evidence="7">2.6.1.-</ecNumber>
    </recommendedName>
</protein>
<dbReference type="RefSeq" id="WP_309791502.1">
    <property type="nucleotide sequence ID" value="NZ_JAVDPW010000001.1"/>
</dbReference>
<dbReference type="NCBIfam" id="NF005732">
    <property type="entry name" value="PRK07550.1"/>
    <property type="match status" value="1"/>
</dbReference>
<dbReference type="EC" id="2.6.1.-" evidence="7"/>
<keyword evidence="3 7" id="KW-0032">Aminotransferase</keyword>
<comment type="similarity">
    <text evidence="2 7">Belongs to the class-I pyridoxal-phosphate-dependent aminotransferase family.</text>
</comment>
<dbReference type="InterPro" id="IPR004839">
    <property type="entry name" value="Aminotransferase_I/II_large"/>
</dbReference>
<dbReference type="CDD" id="cd00609">
    <property type="entry name" value="AAT_like"/>
    <property type="match status" value="1"/>
</dbReference>
<proteinExistence type="inferred from homology"/>
<keyword evidence="5" id="KW-0663">Pyridoxal phosphate</keyword>
<evidence type="ECO:0000256" key="7">
    <source>
        <dbReference type="RuleBase" id="RU000481"/>
    </source>
</evidence>
<reference evidence="9 10" key="1">
    <citation type="submission" date="2023-07" db="EMBL/GenBank/DDBJ databases">
        <title>Sorghum-associated microbial communities from plants grown in Nebraska, USA.</title>
        <authorList>
            <person name="Schachtman D."/>
        </authorList>
    </citation>
    <scope>NUCLEOTIDE SEQUENCE [LARGE SCALE GENOMIC DNA]</scope>
    <source>
        <strain evidence="9 10">584</strain>
    </source>
</reference>
<evidence type="ECO:0000259" key="8">
    <source>
        <dbReference type="Pfam" id="PF00155"/>
    </source>
</evidence>
<evidence type="ECO:0000313" key="10">
    <source>
        <dbReference type="Proteomes" id="UP001262410"/>
    </source>
</evidence>
<evidence type="ECO:0000256" key="2">
    <source>
        <dbReference type="ARBA" id="ARBA00007441"/>
    </source>
</evidence>
<name>A0ABU1JG93_9PROT</name>